<dbReference type="Proteomes" id="UP000636709">
    <property type="component" value="Unassembled WGS sequence"/>
</dbReference>
<dbReference type="PANTHER" id="PTHR33432">
    <property type="entry name" value="PROTEIN EMSY-LIKE 4"/>
    <property type="match status" value="1"/>
</dbReference>
<dbReference type="SMART" id="SM01191">
    <property type="entry name" value="ENT"/>
    <property type="match status" value="1"/>
</dbReference>
<dbReference type="Pfam" id="PF03735">
    <property type="entry name" value="ENT"/>
    <property type="match status" value="1"/>
</dbReference>
<keyword evidence="2" id="KW-0539">Nucleus</keyword>
<dbReference type="EMBL" id="JACEFO010001754">
    <property type="protein sequence ID" value="KAF8710056.1"/>
    <property type="molecule type" value="Genomic_DNA"/>
</dbReference>
<dbReference type="Gene3D" id="1.10.1240.40">
    <property type="entry name" value="ENT domain"/>
    <property type="match status" value="1"/>
</dbReference>
<evidence type="ECO:0000313" key="6">
    <source>
        <dbReference type="Proteomes" id="UP000636709"/>
    </source>
</evidence>
<name>A0A835BQ79_9POAL</name>
<evidence type="ECO:0000256" key="2">
    <source>
        <dbReference type="ARBA" id="ARBA00023242"/>
    </source>
</evidence>
<protein>
    <recommendedName>
        <fullName evidence="4">ENT domain-containing protein</fullName>
    </recommendedName>
</protein>
<evidence type="ECO:0000256" key="3">
    <source>
        <dbReference type="SAM" id="MobiDB-lite"/>
    </source>
</evidence>
<dbReference type="PROSITE" id="PS51138">
    <property type="entry name" value="ENT"/>
    <property type="match status" value="1"/>
</dbReference>
<dbReference type="GO" id="GO:0050832">
    <property type="term" value="P:defense response to fungus"/>
    <property type="evidence" value="ECO:0007669"/>
    <property type="project" value="InterPro"/>
</dbReference>
<dbReference type="GO" id="GO:0005634">
    <property type="term" value="C:nucleus"/>
    <property type="evidence" value="ECO:0007669"/>
    <property type="project" value="UniProtKB-SubCell"/>
</dbReference>
<proteinExistence type="predicted"/>
<dbReference type="SUPFAM" id="SSF158639">
    <property type="entry name" value="ENT-like"/>
    <property type="match status" value="1"/>
</dbReference>
<gene>
    <name evidence="5" type="ORF">HU200_029784</name>
</gene>
<evidence type="ECO:0000256" key="1">
    <source>
        <dbReference type="ARBA" id="ARBA00004123"/>
    </source>
</evidence>
<dbReference type="InterPro" id="IPR033485">
    <property type="entry name" value="EMSY-LIKE_plant"/>
</dbReference>
<evidence type="ECO:0000259" key="4">
    <source>
        <dbReference type="PROSITE" id="PS51138"/>
    </source>
</evidence>
<dbReference type="InterPro" id="IPR005491">
    <property type="entry name" value="ENT_dom"/>
</dbReference>
<feature type="region of interest" description="Disordered" evidence="3">
    <location>
        <begin position="126"/>
        <end position="170"/>
    </location>
</feature>
<keyword evidence="6" id="KW-1185">Reference proteome</keyword>
<dbReference type="AlphaFoldDB" id="A0A835BQ79"/>
<organism evidence="5 6">
    <name type="scientific">Digitaria exilis</name>
    <dbReference type="NCBI Taxonomy" id="1010633"/>
    <lineage>
        <taxon>Eukaryota</taxon>
        <taxon>Viridiplantae</taxon>
        <taxon>Streptophyta</taxon>
        <taxon>Embryophyta</taxon>
        <taxon>Tracheophyta</taxon>
        <taxon>Spermatophyta</taxon>
        <taxon>Magnoliopsida</taxon>
        <taxon>Liliopsida</taxon>
        <taxon>Poales</taxon>
        <taxon>Poaceae</taxon>
        <taxon>PACMAD clade</taxon>
        <taxon>Panicoideae</taxon>
        <taxon>Panicodae</taxon>
        <taxon>Paniceae</taxon>
        <taxon>Anthephorinae</taxon>
        <taxon>Digitaria</taxon>
    </lineage>
</organism>
<comment type="caution">
    <text evidence="5">The sequence shown here is derived from an EMBL/GenBank/DDBJ whole genome shotgun (WGS) entry which is preliminary data.</text>
</comment>
<comment type="subcellular location">
    <subcellularLocation>
        <location evidence="1">Nucleus</location>
    </subcellularLocation>
</comment>
<reference evidence="5" key="1">
    <citation type="submission" date="2020-07" db="EMBL/GenBank/DDBJ databases">
        <title>Genome sequence and genetic diversity analysis of an under-domesticated orphan crop, white fonio (Digitaria exilis).</title>
        <authorList>
            <person name="Bennetzen J.L."/>
            <person name="Chen S."/>
            <person name="Ma X."/>
            <person name="Wang X."/>
            <person name="Yssel A.E.J."/>
            <person name="Chaluvadi S.R."/>
            <person name="Johnson M."/>
            <person name="Gangashetty P."/>
            <person name="Hamidou F."/>
            <person name="Sanogo M.D."/>
            <person name="Zwaenepoel A."/>
            <person name="Wallace J."/>
            <person name="Van De Peer Y."/>
            <person name="Van Deynze A."/>
        </authorList>
    </citation>
    <scope>NUCLEOTIDE SEQUENCE</scope>
    <source>
        <tissue evidence="5">Leaves</tissue>
    </source>
</reference>
<sequence>MKLKKNAVEAFKENDMIFTSEGNFHAKKVQDGFGARTNQPAVVQTRCKWIIGDVTEVFDRNTWKLGKILKMLNNNYFVIRLADCIQLKEFHISSLRIPHGLEVPQSKPFPTADKVTATSRYYKLPSPFQATGRGNRQPADRALPRSRAALKRKAAADASHHRPTKRAHPRNVVAAASMADSYLLHSSSQAIEDAECSVASCSVNDQSHVGNGERRRPGAGCLPDDAMSACPRSPGAREEDDVHGLELEAYRSTMRALYASGPLTWEQEALLTNLRLSLNISNEEHLLQLRRLLSS</sequence>
<evidence type="ECO:0000313" key="5">
    <source>
        <dbReference type="EMBL" id="KAF8710056.1"/>
    </source>
</evidence>
<dbReference type="InterPro" id="IPR036142">
    <property type="entry name" value="ENT_dom-like_sf"/>
</dbReference>
<accession>A0A835BQ79</accession>
<feature type="region of interest" description="Disordered" evidence="3">
    <location>
        <begin position="205"/>
        <end position="241"/>
    </location>
</feature>
<dbReference type="OrthoDB" id="663550at2759"/>
<dbReference type="PANTHER" id="PTHR33432:SF33">
    <property type="entry name" value="OS03G0796400 PROTEIN"/>
    <property type="match status" value="1"/>
</dbReference>
<feature type="domain" description="ENT" evidence="4">
    <location>
        <begin position="238"/>
        <end position="295"/>
    </location>
</feature>